<dbReference type="InterPro" id="IPR011008">
    <property type="entry name" value="Dimeric_a/b-barrel"/>
</dbReference>
<dbReference type="InterPro" id="IPR036390">
    <property type="entry name" value="WH_DNA-bd_sf"/>
</dbReference>
<dbReference type="InParanoid" id="A0A2U3MW06"/>
<evidence type="ECO:0000256" key="1">
    <source>
        <dbReference type="ARBA" id="ARBA00023015"/>
    </source>
</evidence>
<dbReference type="InterPro" id="IPR019888">
    <property type="entry name" value="Tscrpt_reg_AsnC-like"/>
</dbReference>
<dbReference type="Pfam" id="PF13412">
    <property type="entry name" value="HTH_24"/>
    <property type="match status" value="1"/>
</dbReference>
<dbReference type="InterPro" id="IPR036388">
    <property type="entry name" value="WH-like_DNA-bd_sf"/>
</dbReference>
<dbReference type="InterPro" id="IPR019887">
    <property type="entry name" value="Tscrpt_reg_AsnC/Lrp_C"/>
</dbReference>
<evidence type="ECO:0000313" key="6">
    <source>
        <dbReference type="Proteomes" id="UP000245974"/>
    </source>
</evidence>
<keyword evidence="2" id="KW-0238">DNA-binding</keyword>
<dbReference type="Pfam" id="PF01037">
    <property type="entry name" value="AsnC_trans_reg"/>
    <property type="match status" value="1"/>
</dbReference>
<dbReference type="Proteomes" id="UP000245974">
    <property type="component" value="Unassembled WGS sequence"/>
</dbReference>
<dbReference type="RefSeq" id="WP_121973139.1">
    <property type="nucleotide sequence ID" value="NZ_OOGT01000023.1"/>
</dbReference>
<keyword evidence="1" id="KW-0805">Transcription regulation</keyword>
<feature type="domain" description="HTH asnC-type" evidence="4">
    <location>
        <begin position="6"/>
        <end position="67"/>
    </location>
</feature>
<gene>
    <name evidence="5" type="primary">lrp_3</name>
    <name evidence="5" type="ORF">KPC_0796</name>
</gene>
<evidence type="ECO:0000259" key="4">
    <source>
        <dbReference type="PROSITE" id="PS50956"/>
    </source>
</evidence>
<dbReference type="OrthoDB" id="8590699at2"/>
<dbReference type="GO" id="GO:0043200">
    <property type="term" value="P:response to amino acid"/>
    <property type="evidence" value="ECO:0007669"/>
    <property type="project" value="TreeGrafter"/>
</dbReference>
<accession>A0A2U3MW06</accession>
<dbReference type="InterPro" id="IPR019885">
    <property type="entry name" value="Tscrpt_reg_HTH_AsnC-type_CS"/>
</dbReference>
<evidence type="ECO:0000256" key="3">
    <source>
        <dbReference type="ARBA" id="ARBA00023163"/>
    </source>
</evidence>
<dbReference type="AlphaFoldDB" id="A0A2U3MW06"/>
<dbReference type="InterPro" id="IPR000485">
    <property type="entry name" value="AsnC-type_HTH_dom"/>
</dbReference>
<sequence>MLNVDLDRFDIKLLEIIQNDARLPQKDLGESVNLSTAAVNRRLKKLSEQGVIESYNTKIKPEALGFNITVITTIKVINEQFNELESLRKLFSSCRQVQQSYYVAGEWDFVLIILVRNMDEYTELTENLFIKNKNIKKFQTLVAMRKDKVSLSVPIEI</sequence>
<evidence type="ECO:0000256" key="2">
    <source>
        <dbReference type="ARBA" id="ARBA00023125"/>
    </source>
</evidence>
<protein>
    <submittedName>
        <fullName evidence="5">Leucine-responsive regulatory protein</fullName>
    </submittedName>
</protein>
<dbReference type="SMART" id="SM00344">
    <property type="entry name" value="HTH_ASNC"/>
    <property type="match status" value="1"/>
</dbReference>
<dbReference type="SUPFAM" id="SSF46785">
    <property type="entry name" value="Winged helix' DNA-binding domain"/>
    <property type="match status" value="1"/>
</dbReference>
<evidence type="ECO:0000313" key="5">
    <source>
        <dbReference type="EMBL" id="SPL69618.1"/>
    </source>
</evidence>
<dbReference type="PRINTS" id="PR00033">
    <property type="entry name" value="HTHASNC"/>
</dbReference>
<name>A0A2U3MW06_9GAMM</name>
<keyword evidence="6" id="KW-1185">Reference proteome</keyword>
<dbReference type="PROSITE" id="PS00519">
    <property type="entry name" value="HTH_ASNC_1"/>
    <property type="match status" value="1"/>
</dbReference>
<dbReference type="GO" id="GO:0043565">
    <property type="term" value="F:sequence-specific DNA binding"/>
    <property type="evidence" value="ECO:0007669"/>
    <property type="project" value="InterPro"/>
</dbReference>
<organism evidence="5 6">
    <name type="scientific">Acinetobacter stercoris</name>
    <dbReference type="NCBI Taxonomy" id="2126983"/>
    <lineage>
        <taxon>Bacteria</taxon>
        <taxon>Pseudomonadati</taxon>
        <taxon>Pseudomonadota</taxon>
        <taxon>Gammaproteobacteria</taxon>
        <taxon>Moraxellales</taxon>
        <taxon>Moraxellaceae</taxon>
        <taxon>Acinetobacter</taxon>
    </lineage>
</organism>
<reference evidence="6" key="1">
    <citation type="submission" date="2018-03" db="EMBL/GenBank/DDBJ databases">
        <authorList>
            <person name="Blom J."/>
        </authorList>
    </citation>
    <scope>NUCLEOTIDE SEQUENCE [LARGE SCALE GENOMIC DNA]</scope>
    <source>
        <strain evidence="6">KPC-SM-21</strain>
    </source>
</reference>
<dbReference type="PANTHER" id="PTHR30154">
    <property type="entry name" value="LEUCINE-RESPONSIVE REGULATORY PROTEIN"/>
    <property type="match status" value="1"/>
</dbReference>
<dbReference type="PANTHER" id="PTHR30154:SF34">
    <property type="entry name" value="TRANSCRIPTIONAL REGULATOR AZLB"/>
    <property type="match status" value="1"/>
</dbReference>
<dbReference type="SUPFAM" id="SSF54909">
    <property type="entry name" value="Dimeric alpha+beta barrel"/>
    <property type="match status" value="1"/>
</dbReference>
<dbReference type="GO" id="GO:0005829">
    <property type="term" value="C:cytosol"/>
    <property type="evidence" value="ECO:0007669"/>
    <property type="project" value="TreeGrafter"/>
</dbReference>
<keyword evidence="3" id="KW-0804">Transcription</keyword>
<dbReference type="PROSITE" id="PS50956">
    <property type="entry name" value="HTH_ASNC_2"/>
    <property type="match status" value="1"/>
</dbReference>
<proteinExistence type="predicted"/>
<dbReference type="Gene3D" id="1.10.10.10">
    <property type="entry name" value="Winged helix-like DNA-binding domain superfamily/Winged helix DNA-binding domain"/>
    <property type="match status" value="1"/>
</dbReference>
<dbReference type="EMBL" id="OOGT01000023">
    <property type="protein sequence ID" value="SPL69618.1"/>
    <property type="molecule type" value="Genomic_DNA"/>
</dbReference>
<dbReference type="Gene3D" id="3.30.70.920">
    <property type="match status" value="1"/>
</dbReference>